<evidence type="ECO:0000313" key="3">
    <source>
        <dbReference type="EMBL" id="OGH92126.1"/>
    </source>
</evidence>
<comment type="caution">
    <text evidence="3">The sequence shown here is derived from an EMBL/GenBank/DDBJ whole genome shotgun (WGS) entry which is preliminary data.</text>
</comment>
<dbReference type="InterPro" id="IPR031778">
    <property type="entry name" value="Sortilin_N"/>
</dbReference>
<dbReference type="AlphaFoldDB" id="A0A1F6P7H6"/>
<dbReference type="Proteomes" id="UP000176634">
    <property type="component" value="Unassembled WGS sequence"/>
</dbReference>
<dbReference type="PANTHER" id="PTHR43739:SF5">
    <property type="entry name" value="EXO-ALPHA-SIALIDASE"/>
    <property type="match status" value="1"/>
</dbReference>
<evidence type="ECO:0000256" key="1">
    <source>
        <dbReference type="ARBA" id="ARBA00022737"/>
    </source>
</evidence>
<name>A0A1F6P7H6_9BACT</name>
<dbReference type="InterPro" id="IPR052025">
    <property type="entry name" value="Xyloglucanase_GH74"/>
</dbReference>
<dbReference type="EMBL" id="MFRA01000008">
    <property type="protein sequence ID" value="OGH92126.1"/>
    <property type="molecule type" value="Genomic_DNA"/>
</dbReference>
<keyword evidence="1" id="KW-0677">Repeat</keyword>
<protein>
    <recommendedName>
        <fullName evidence="2">Sortilin N-terminal domain-containing protein</fullName>
    </recommendedName>
</protein>
<proteinExistence type="predicted"/>
<dbReference type="PANTHER" id="PTHR43739">
    <property type="entry name" value="XYLOGLUCANASE (EUROFUNG)"/>
    <property type="match status" value="1"/>
</dbReference>
<dbReference type="SUPFAM" id="SSF110296">
    <property type="entry name" value="Oligoxyloglucan reducing end-specific cellobiohydrolase"/>
    <property type="match status" value="1"/>
</dbReference>
<gene>
    <name evidence="3" type="ORF">A2563_00880</name>
</gene>
<dbReference type="CDD" id="cd15482">
    <property type="entry name" value="Sialidase_non-viral"/>
    <property type="match status" value="1"/>
</dbReference>
<evidence type="ECO:0000259" key="2">
    <source>
        <dbReference type="Pfam" id="PF15902"/>
    </source>
</evidence>
<dbReference type="Pfam" id="PF15902">
    <property type="entry name" value="Sortilin-Vps10"/>
    <property type="match status" value="1"/>
</dbReference>
<dbReference type="GO" id="GO:0010411">
    <property type="term" value="P:xyloglucan metabolic process"/>
    <property type="evidence" value="ECO:0007669"/>
    <property type="project" value="TreeGrafter"/>
</dbReference>
<feature type="domain" description="Sortilin N-terminal" evidence="2">
    <location>
        <begin position="174"/>
        <end position="260"/>
    </location>
</feature>
<dbReference type="InterPro" id="IPR015943">
    <property type="entry name" value="WD40/YVTN_repeat-like_dom_sf"/>
</dbReference>
<dbReference type="STRING" id="1798705.A2563_00880"/>
<dbReference type="InterPro" id="IPR036278">
    <property type="entry name" value="Sialidase_sf"/>
</dbReference>
<organism evidence="3 4">
    <name type="scientific">Candidatus Magasanikbacteria bacterium RIFOXYD1_FULL_40_23</name>
    <dbReference type="NCBI Taxonomy" id="1798705"/>
    <lineage>
        <taxon>Bacteria</taxon>
        <taxon>Candidatus Magasanikiibacteriota</taxon>
    </lineage>
</organism>
<dbReference type="SUPFAM" id="SSF50939">
    <property type="entry name" value="Sialidases"/>
    <property type="match status" value="1"/>
</dbReference>
<evidence type="ECO:0000313" key="4">
    <source>
        <dbReference type="Proteomes" id="UP000176634"/>
    </source>
</evidence>
<accession>A0A1F6P7H6</accession>
<dbReference type="PROSITE" id="PS51257">
    <property type="entry name" value="PROKAR_LIPOPROTEIN"/>
    <property type="match status" value="1"/>
</dbReference>
<reference evidence="3 4" key="1">
    <citation type="journal article" date="2016" name="Nat. Commun.">
        <title>Thousands of microbial genomes shed light on interconnected biogeochemical processes in an aquifer system.</title>
        <authorList>
            <person name="Anantharaman K."/>
            <person name="Brown C.T."/>
            <person name="Hug L.A."/>
            <person name="Sharon I."/>
            <person name="Castelle C.J."/>
            <person name="Probst A.J."/>
            <person name="Thomas B.C."/>
            <person name="Singh A."/>
            <person name="Wilkins M.J."/>
            <person name="Karaoz U."/>
            <person name="Brodie E.L."/>
            <person name="Williams K.H."/>
            <person name="Hubbard S.S."/>
            <person name="Banfield J.F."/>
        </authorList>
    </citation>
    <scope>NUCLEOTIDE SEQUENCE [LARGE SCALE GENOMIC DNA]</scope>
</reference>
<sequence length="360" mass="40045">MSKKFYILPVLLVGIILTGAGCVQFTGSTGAGPMGVFMSADNGETWLQKNSLVTAQGVKSLSGAKVYKIFTDPSDPKALYMGTRGQGLYYSYDNGDTWNTSAYMAGKYIYALSVDPTDKCNIYASDGPHIYKTTDCQRTWKIIFTEERPTQRIVALTSDYTDPKTVYTAESGGDIFRSKDGGVSWRMIKSFGFELRHLAVDPFDNKRVYAATYNQGLYRSDDEGATWEAANNGFSNFNESLSFYRLVFSPTQKDSLFWISKYGILRSTDAGANWSEIKLLTPPGSVNIYGFAVNPKNLQEMYYTGTILGEKNQNVRSTLYRSIDGGVNWVTKKLPTNTIPTDLLINKETGKNIFIGFTTL</sequence>
<dbReference type="Gene3D" id="2.130.10.10">
    <property type="entry name" value="YVTN repeat-like/Quinoprotein amine dehydrogenase"/>
    <property type="match status" value="2"/>
</dbReference>